<feature type="domain" description="AAA" evidence="1">
    <location>
        <begin position="117"/>
        <end position="278"/>
    </location>
</feature>
<dbReference type="Pfam" id="PF13614">
    <property type="entry name" value="AAA_31"/>
    <property type="match status" value="1"/>
</dbReference>
<accession>A0A377IVZ3</accession>
<dbReference type="InterPro" id="IPR027417">
    <property type="entry name" value="P-loop_NTPase"/>
</dbReference>
<evidence type="ECO:0000313" key="3">
    <source>
        <dbReference type="Proteomes" id="UP000254554"/>
    </source>
</evidence>
<dbReference type="SUPFAM" id="SSF52540">
    <property type="entry name" value="P-loop containing nucleoside triphosphate hydrolases"/>
    <property type="match status" value="1"/>
</dbReference>
<dbReference type="InterPro" id="IPR025669">
    <property type="entry name" value="AAA_dom"/>
</dbReference>
<protein>
    <submittedName>
        <fullName evidence="2">Sporulation initiation inhibitor protein soj</fullName>
    </submittedName>
</protein>
<dbReference type="OrthoDB" id="8950613at2"/>
<evidence type="ECO:0000313" key="2">
    <source>
        <dbReference type="EMBL" id="STO91602.1"/>
    </source>
</evidence>
<evidence type="ECO:0000259" key="1">
    <source>
        <dbReference type="Pfam" id="PF13614"/>
    </source>
</evidence>
<dbReference type="Gene3D" id="3.40.50.300">
    <property type="entry name" value="P-loop containing nucleotide triphosphate hydrolases"/>
    <property type="match status" value="1"/>
</dbReference>
<dbReference type="CDD" id="cd02042">
    <property type="entry name" value="ParAB_family"/>
    <property type="match status" value="1"/>
</dbReference>
<dbReference type="PANTHER" id="PTHR13696">
    <property type="entry name" value="P-LOOP CONTAINING NUCLEOSIDE TRIPHOSPHATE HYDROLASE"/>
    <property type="match status" value="1"/>
</dbReference>
<dbReference type="EMBL" id="UGGT01000002">
    <property type="protein sequence ID" value="STO91602.1"/>
    <property type="molecule type" value="Genomic_DNA"/>
</dbReference>
<organism evidence="2 3">
    <name type="scientific">Fluoribacter dumoffii</name>
    <dbReference type="NCBI Taxonomy" id="463"/>
    <lineage>
        <taxon>Bacteria</taxon>
        <taxon>Pseudomonadati</taxon>
        <taxon>Pseudomonadota</taxon>
        <taxon>Gammaproteobacteria</taxon>
        <taxon>Legionellales</taxon>
        <taxon>Legionellaceae</taxon>
        <taxon>Fluoribacter</taxon>
    </lineage>
</organism>
<dbReference type="InterPro" id="IPR050678">
    <property type="entry name" value="DNA_Partitioning_ATPase"/>
</dbReference>
<sequence>MLNPQIITYGTDNPEQLMDKFYQAGNDMLLALRNYVINPEKRKKPRTWGAIEAAKMVKVSDPTFRKLLESHDDIPGIVMEKQENGRNVKKYTLAAINCLRDKAGTRYIRPKGSKCLTIAVSNLKGGVGKTETTVDLGKKIAIEGLKVLLLDFDAQGTATLISSGLIPDLELKYEDTITNVLISNPSNIKEVILKTHFDGLDIIPANLAIQDCDLILPNETANNQDRLGSPVIRLAESLKIIKNQYDVILIDCGPNLGLLTLNAIIACDGIIIPIPPSMNDYSSFIMYTATLRNMFKELPSKKLEYLRILISKHTGSNEALQMENMMREQFGRYILTNHMCETVEVPKAANEIGTIYDISKPRGSREAYRRALQHLDDVNLEIINNFKDIWDKQATSSIIGGDNNG</sequence>
<dbReference type="CDD" id="cd01983">
    <property type="entry name" value="SIMIBI"/>
    <property type="match status" value="1"/>
</dbReference>
<dbReference type="AlphaFoldDB" id="A0A377IVZ3"/>
<keyword evidence="3" id="KW-1185">Reference proteome</keyword>
<gene>
    <name evidence="2" type="primary">soj_3</name>
    <name evidence="2" type="ORF">NCTC11370_03580</name>
</gene>
<dbReference type="Proteomes" id="UP000254554">
    <property type="component" value="Unassembled WGS sequence"/>
</dbReference>
<reference evidence="2 3" key="1">
    <citation type="submission" date="2018-06" db="EMBL/GenBank/DDBJ databases">
        <authorList>
            <consortium name="Pathogen Informatics"/>
            <person name="Doyle S."/>
        </authorList>
    </citation>
    <scope>NUCLEOTIDE SEQUENCE [LARGE SCALE GENOMIC DNA]</scope>
    <source>
        <strain evidence="2 3">NCTC11370</strain>
    </source>
</reference>
<dbReference type="RefSeq" id="WP_058393338.1">
    <property type="nucleotide sequence ID" value="NZ_JAPHPH010000002.1"/>
</dbReference>
<proteinExistence type="predicted"/>
<dbReference type="PANTHER" id="PTHR13696:SF52">
    <property type="entry name" value="PARA FAMILY PROTEIN CT_582"/>
    <property type="match status" value="1"/>
</dbReference>
<name>A0A377IVZ3_9GAMM</name>